<protein>
    <submittedName>
        <fullName evidence="10">Putative ABC transporter, permease protein</fullName>
    </submittedName>
</protein>
<dbReference type="Pfam" id="PF00528">
    <property type="entry name" value="BPD_transp_1"/>
    <property type="match status" value="1"/>
</dbReference>
<comment type="similarity">
    <text evidence="8">Belongs to the binding-protein-dependent transport system permease family.</text>
</comment>
<evidence type="ECO:0000256" key="6">
    <source>
        <dbReference type="ARBA" id="ARBA00022989"/>
    </source>
</evidence>
<dbReference type="OrthoDB" id="4937721at2"/>
<evidence type="ECO:0000256" key="4">
    <source>
        <dbReference type="ARBA" id="ARBA00022519"/>
    </source>
</evidence>
<dbReference type="SUPFAM" id="SSF161098">
    <property type="entry name" value="MetI-like"/>
    <property type="match status" value="1"/>
</dbReference>
<accession>A0A401YUH4</accession>
<feature type="transmembrane region" description="Helical" evidence="8">
    <location>
        <begin position="103"/>
        <end position="124"/>
    </location>
</feature>
<feature type="transmembrane region" description="Helical" evidence="8">
    <location>
        <begin position="72"/>
        <end position="91"/>
    </location>
</feature>
<keyword evidence="2 8" id="KW-0813">Transport</keyword>
<keyword evidence="11" id="KW-1185">Reference proteome</keyword>
<keyword evidence="4" id="KW-0997">Cell inner membrane</keyword>
<dbReference type="AlphaFoldDB" id="A0A401YUH4"/>
<dbReference type="Gene3D" id="1.10.3720.10">
    <property type="entry name" value="MetI-like"/>
    <property type="match status" value="1"/>
</dbReference>
<keyword evidence="3" id="KW-1003">Cell membrane</keyword>
<evidence type="ECO:0000256" key="2">
    <source>
        <dbReference type="ARBA" id="ARBA00022448"/>
    </source>
</evidence>
<proteinExistence type="inferred from homology"/>
<sequence length="269" mass="28246">MLVWSRSGRALVWALFALVFAPLVLAPLAILGIAAFAGDWNSVLPASWTSENIREATAGTNYDSLVVSIETALGASLIAIVVGTWAAIAARGAPRFVRRLTDAVFHLPVAVPSVVVGLGMLVAFSDGPILLNGTKWIVIAAHAVLVVTFAYSTVSAGLDRTDAAFAEVAASLGASPARVLLRVRLPMLLPSITAAASLAIALSMGEVGATIMVYPAEWRTLPVSIFTLTDRGKVLLGSAVTVVLLVATLVVLMVVGLLKGRVEERRRRR</sequence>
<evidence type="ECO:0000313" key="10">
    <source>
        <dbReference type="EMBL" id="GCD98195.1"/>
    </source>
</evidence>
<keyword evidence="7 8" id="KW-0472">Membrane</keyword>
<evidence type="ECO:0000313" key="11">
    <source>
        <dbReference type="Proteomes" id="UP000286931"/>
    </source>
</evidence>
<dbReference type="PANTHER" id="PTHR43357">
    <property type="entry name" value="INNER MEMBRANE ABC TRANSPORTER PERMEASE PROTEIN YDCV"/>
    <property type="match status" value="1"/>
</dbReference>
<feature type="transmembrane region" description="Helical" evidence="8">
    <location>
        <begin position="12"/>
        <end position="37"/>
    </location>
</feature>
<dbReference type="GO" id="GO:0005886">
    <property type="term" value="C:plasma membrane"/>
    <property type="evidence" value="ECO:0007669"/>
    <property type="project" value="UniProtKB-SubCell"/>
</dbReference>
<name>A0A401YUH4_9ACTN</name>
<reference evidence="10 11" key="1">
    <citation type="submission" date="2018-12" db="EMBL/GenBank/DDBJ databases">
        <title>Draft genome sequence of Embleya hyalina NBRC 13850T.</title>
        <authorList>
            <person name="Komaki H."/>
            <person name="Hosoyama A."/>
            <person name="Kimura A."/>
            <person name="Ichikawa N."/>
            <person name="Tamura T."/>
        </authorList>
    </citation>
    <scope>NUCLEOTIDE SEQUENCE [LARGE SCALE GENOMIC DNA]</scope>
    <source>
        <strain evidence="10 11">NBRC 13850</strain>
    </source>
</reference>
<feature type="transmembrane region" description="Helical" evidence="8">
    <location>
        <begin position="234"/>
        <end position="258"/>
    </location>
</feature>
<dbReference type="PROSITE" id="PS50928">
    <property type="entry name" value="ABC_TM1"/>
    <property type="match status" value="1"/>
</dbReference>
<dbReference type="PANTHER" id="PTHR43357:SF4">
    <property type="entry name" value="INNER MEMBRANE ABC TRANSPORTER PERMEASE PROTEIN YDCV"/>
    <property type="match status" value="1"/>
</dbReference>
<evidence type="ECO:0000256" key="7">
    <source>
        <dbReference type="ARBA" id="ARBA00023136"/>
    </source>
</evidence>
<dbReference type="EMBL" id="BIFH01000027">
    <property type="protein sequence ID" value="GCD98195.1"/>
    <property type="molecule type" value="Genomic_DNA"/>
</dbReference>
<evidence type="ECO:0000256" key="3">
    <source>
        <dbReference type="ARBA" id="ARBA00022475"/>
    </source>
</evidence>
<organism evidence="10 11">
    <name type="scientific">Embleya hyalina</name>
    <dbReference type="NCBI Taxonomy" id="516124"/>
    <lineage>
        <taxon>Bacteria</taxon>
        <taxon>Bacillati</taxon>
        <taxon>Actinomycetota</taxon>
        <taxon>Actinomycetes</taxon>
        <taxon>Kitasatosporales</taxon>
        <taxon>Streptomycetaceae</taxon>
        <taxon>Embleya</taxon>
    </lineage>
</organism>
<dbReference type="InterPro" id="IPR000515">
    <property type="entry name" value="MetI-like"/>
</dbReference>
<comment type="subcellular location">
    <subcellularLocation>
        <location evidence="1">Cell inner membrane</location>
        <topology evidence="1">Multi-pass membrane protein</topology>
    </subcellularLocation>
    <subcellularLocation>
        <location evidence="8">Cell membrane</location>
        <topology evidence="8">Multi-pass membrane protein</topology>
    </subcellularLocation>
</comment>
<keyword evidence="5 8" id="KW-0812">Transmembrane</keyword>
<feature type="domain" description="ABC transmembrane type-1" evidence="9">
    <location>
        <begin position="65"/>
        <end position="255"/>
    </location>
</feature>
<comment type="caution">
    <text evidence="10">The sequence shown here is derived from an EMBL/GenBank/DDBJ whole genome shotgun (WGS) entry which is preliminary data.</text>
</comment>
<dbReference type="Proteomes" id="UP000286931">
    <property type="component" value="Unassembled WGS sequence"/>
</dbReference>
<dbReference type="GO" id="GO:0055085">
    <property type="term" value="P:transmembrane transport"/>
    <property type="evidence" value="ECO:0007669"/>
    <property type="project" value="InterPro"/>
</dbReference>
<evidence type="ECO:0000259" key="9">
    <source>
        <dbReference type="PROSITE" id="PS50928"/>
    </source>
</evidence>
<gene>
    <name evidence="10" type="ORF">EHYA_05895</name>
</gene>
<evidence type="ECO:0000256" key="1">
    <source>
        <dbReference type="ARBA" id="ARBA00004429"/>
    </source>
</evidence>
<dbReference type="InterPro" id="IPR035906">
    <property type="entry name" value="MetI-like_sf"/>
</dbReference>
<dbReference type="RefSeq" id="WP_126640128.1">
    <property type="nucleotide sequence ID" value="NZ_BIFH01000027.1"/>
</dbReference>
<feature type="transmembrane region" description="Helical" evidence="8">
    <location>
        <begin position="188"/>
        <end position="214"/>
    </location>
</feature>
<evidence type="ECO:0000256" key="5">
    <source>
        <dbReference type="ARBA" id="ARBA00022692"/>
    </source>
</evidence>
<evidence type="ECO:0000256" key="8">
    <source>
        <dbReference type="RuleBase" id="RU363032"/>
    </source>
</evidence>
<dbReference type="CDD" id="cd06261">
    <property type="entry name" value="TM_PBP2"/>
    <property type="match status" value="1"/>
</dbReference>
<keyword evidence="6 8" id="KW-1133">Transmembrane helix</keyword>
<feature type="transmembrane region" description="Helical" evidence="8">
    <location>
        <begin position="136"/>
        <end position="154"/>
    </location>
</feature>